<proteinExistence type="inferred from homology"/>
<dbReference type="EMBL" id="JACHBW010000007">
    <property type="protein sequence ID" value="MBB6102940.1"/>
    <property type="molecule type" value="Genomic_DNA"/>
</dbReference>
<dbReference type="GO" id="GO:0005737">
    <property type="term" value="C:cytoplasm"/>
    <property type="evidence" value="ECO:0007669"/>
    <property type="project" value="UniProtKB-SubCell"/>
</dbReference>
<evidence type="ECO:0000256" key="6">
    <source>
        <dbReference type="ARBA" id="ARBA00022723"/>
    </source>
</evidence>
<evidence type="ECO:0000313" key="11">
    <source>
        <dbReference type="EMBL" id="MBB6102940.1"/>
    </source>
</evidence>
<dbReference type="GO" id="GO:0046872">
    <property type="term" value="F:metal ion binding"/>
    <property type="evidence" value="ECO:0007669"/>
    <property type="project" value="UniProtKB-KW"/>
</dbReference>
<dbReference type="SUPFAM" id="SSF52540">
    <property type="entry name" value="P-loop containing nucleoside triphosphate hydrolases"/>
    <property type="match status" value="1"/>
</dbReference>
<sequence>MPDTPEQHHASLPAVPVQLERRFELADETATDAFGARFAHALDALRSPESQQPQATEPAQLPAQLPTQLPSFAGLHVQLLGDLGAGKTSLVRAALRALGHTGRVRSPTYTLVEPYTVARPAEAGGELQLYHFDLYRFSDPAEWADAGFREYFAQGAVCLVEWPQRAGGLLGVPDLVFQLEPGAHGEGRVLTAYAYSASGKACLERC</sequence>
<evidence type="ECO:0000256" key="5">
    <source>
        <dbReference type="ARBA" id="ARBA00022694"/>
    </source>
</evidence>
<keyword evidence="4" id="KW-0963">Cytoplasm</keyword>
<evidence type="ECO:0000313" key="12">
    <source>
        <dbReference type="Proteomes" id="UP000571554"/>
    </source>
</evidence>
<evidence type="ECO:0000256" key="10">
    <source>
        <dbReference type="ARBA" id="ARBA00032441"/>
    </source>
</evidence>
<reference evidence="11 12" key="1">
    <citation type="submission" date="2020-08" db="EMBL/GenBank/DDBJ databases">
        <title>Above-ground endophytic microbial communities from plants in different locations in the United States.</title>
        <authorList>
            <person name="Frank C."/>
        </authorList>
    </citation>
    <scope>NUCLEOTIDE SEQUENCE [LARGE SCALE GENOMIC DNA]</scope>
    <source>
        <strain evidence="11 12">WP4_2_2</strain>
    </source>
</reference>
<dbReference type="Gene3D" id="3.40.50.300">
    <property type="entry name" value="P-loop containing nucleotide triphosphate hydrolases"/>
    <property type="match status" value="1"/>
</dbReference>
<evidence type="ECO:0000256" key="8">
    <source>
        <dbReference type="ARBA" id="ARBA00022840"/>
    </source>
</evidence>
<dbReference type="InterPro" id="IPR027417">
    <property type="entry name" value="P-loop_NTPase"/>
</dbReference>
<keyword evidence="8" id="KW-0067">ATP-binding</keyword>
<dbReference type="Pfam" id="PF02367">
    <property type="entry name" value="TsaE"/>
    <property type="match status" value="1"/>
</dbReference>
<comment type="caution">
    <text evidence="11">The sequence shown here is derived from an EMBL/GenBank/DDBJ whole genome shotgun (WGS) entry which is preliminary data.</text>
</comment>
<evidence type="ECO:0000256" key="3">
    <source>
        <dbReference type="ARBA" id="ARBA00019010"/>
    </source>
</evidence>
<keyword evidence="6" id="KW-0479">Metal-binding</keyword>
<keyword evidence="12" id="KW-1185">Reference proteome</keyword>
<dbReference type="NCBIfam" id="TIGR00150">
    <property type="entry name" value="T6A_YjeE"/>
    <property type="match status" value="1"/>
</dbReference>
<dbReference type="GO" id="GO:0002949">
    <property type="term" value="P:tRNA threonylcarbamoyladenosine modification"/>
    <property type="evidence" value="ECO:0007669"/>
    <property type="project" value="InterPro"/>
</dbReference>
<comment type="subcellular location">
    <subcellularLocation>
        <location evidence="1">Cytoplasm</location>
    </subcellularLocation>
</comment>
<dbReference type="GO" id="GO:0005524">
    <property type="term" value="F:ATP binding"/>
    <property type="evidence" value="ECO:0007669"/>
    <property type="project" value="UniProtKB-KW"/>
</dbReference>
<dbReference type="InterPro" id="IPR003442">
    <property type="entry name" value="T6A_TsaE"/>
</dbReference>
<dbReference type="Proteomes" id="UP000571554">
    <property type="component" value="Unassembled WGS sequence"/>
</dbReference>
<evidence type="ECO:0000256" key="4">
    <source>
        <dbReference type="ARBA" id="ARBA00022490"/>
    </source>
</evidence>
<name>A0A7W9TZ91_9BURK</name>
<evidence type="ECO:0000256" key="9">
    <source>
        <dbReference type="ARBA" id="ARBA00022842"/>
    </source>
</evidence>
<accession>A0A7W9TZ91</accession>
<dbReference type="RefSeq" id="WP_183724488.1">
    <property type="nucleotide sequence ID" value="NZ_JACHBW010000007.1"/>
</dbReference>
<evidence type="ECO:0000256" key="7">
    <source>
        <dbReference type="ARBA" id="ARBA00022741"/>
    </source>
</evidence>
<keyword evidence="5" id="KW-0819">tRNA processing</keyword>
<protein>
    <recommendedName>
        <fullName evidence="3">tRNA threonylcarbamoyladenosine biosynthesis protein TsaE</fullName>
    </recommendedName>
    <alternativeName>
        <fullName evidence="10">t(6)A37 threonylcarbamoyladenosine biosynthesis protein TsaE</fullName>
    </alternativeName>
</protein>
<dbReference type="PANTHER" id="PTHR33540">
    <property type="entry name" value="TRNA THREONYLCARBAMOYLADENOSINE BIOSYNTHESIS PROTEIN TSAE"/>
    <property type="match status" value="1"/>
</dbReference>
<evidence type="ECO:0000256" key="1">
    <source>
        <dbReference type="ARBA" id="ARBA00004496"/>
    </source>
</evidence>
<organism evidence="11 12">
    <name type="scientific">Paraburkholderia bannensis</name>
    <dbReference type="NCBI Taxonomy" id="765414"/>
    <lineage>
        <taxon>Bacteria</taxon>
        <taxon>Pseudomonadati</taxon>
        <taxon>Pseudomonadota</taxon>
        <taxon>Betaproteobacteria</taxon>
        <taxon>Burkholderiales</taxon>
        <taxon>Burkholderiaceae</taxon>
        <taxon>Paraburkholderia</taxon>
    </lineage>
</organism>
<comment type="similarity">
    <text evidence="2">Belongs to the TsaE family.</text>
</comment>
<dbReference type="AlphaFoldDB" id="A0A7W9TZ91"/>
<keyword evidence="9" id="KW-0460">Magnesium</keyword>
<dbReference type="PANTHER" id="PTHR33540:SF2">
    <property type="entry name" value="TRNA THREONYLCARBAMOYLADENOSINE BIOSYNTHESIS PROTEIN TSAE"/>
    <property type="match status" value="1"/>
</dbReference>
<gene>
    <name evidence="11" type="ORF">F4827_002793</name>
</gene>
<keyword evidence="7" id="KW-0547">Nucleotide-binding</keyword>
<evidence type="ECO:0000256" key="2">
    <source>
        <dbReference type="ARBA" id="ARBA00007599"/>
    </source>
</evidence>